<dbReference type="Gene3D" id="3.40.50.300">
    <property type="entry name" value="P-loop containing nucleotide triphosphate hydrolases"/>
    <property type="match status" value="1"/>
</dbReference>
<dbReference type="GO" id="GO:0097216">
    <property type="term" value="F:guanosine tetraphosphate binding"/>
    <property type="evidence" value="ECO:0007669"/>
    <property type="project" value="UniProtKB-ARBA"/>
</dbReference>
<dbReference type="InterPro" id="IPR004540">
    <property type="entry name" value="Transl_elong_EFG/EF2"/>
</dbReference>
<dbReference type="InterPro" id="IPR005225">
    <property type="entry name" value="Small_GTP-bd"/>
</dbReference>
<dbReference type="PROSITE" id="PS00301">
    <property type="entry name" value="G_TR_1"/>
    <property type="match status" value="1"/>
</dbReference>
<evidence type="ECO:0000256" key="5">
    <source>
        <dbReference type="ARBA" id="ARBA00022917"/>
    </source>
</evidence>
<dbReference type="InterPro" id="IPR005517">
    <property type="entry name" value="Transl_elong_EFG/EF2_IV"/>
</dbReference>
<dbReference type="GO" id="GO:0003746">
    <property type="term" value="F:translation elongation factor activity"/>
    <property type="evidence" value="ECO:0007669"/>
    <property type="project" value="UniProtKB-UniRule"/>
</dbReference>
<dbReference type="NCBIfam" id="NF009381">
    <property type="entry name" value="PRK12740.1-5"/>
    <property type="match status" value="1"/>
</dbReference>
<dbReference type="PANTHER" id="PTHR43261">
    <property type="entry name" value="TRANSLATION ELONGATION FACTOR G-RELATED"/>
    <property type="match status" value="1"/>
</dbReference>
<dbReference type="InterPro" id="IPR035649">
    <property type="entry name" value="EFG_V"/>
</dbReference>
<feature type="binding site" evidence="8">
    <location>
        <begin position="88"/>
        <end position="92"/>
    </location>
    <ligand>
        <name>GTP</name>
        <dbReference type="ChEBI" id="CHEBI:37565"/>
    </ligand>
</feature>
<dbReference type="SUPFAM" id="SSF50447">
    <property type="entry name" value="Translation proteins"/>
    <property type="match status" value="1"/>
</dbReference>
<dbReference type="HAMAP" id="MF_00054_B">
    <property type="entry name" value="EF_G_EF_2_B"/>
    <property type="match status" value="1"/>
</dbReference>
<dbReference type="Pfam" id="PF00009">
    <property type="entry name" value="GTP_EFTU"/>
    <property type="match status" value="1"/>
</dbReference>
<comment type="similarity">
    <text evidence="1 8">Belongs to the TRAFAC class translation factor GTPase superfamily. Classic translation factor GTPase family. EF-G/EF-2 subfamily.</text>
</comment>
<reference evidence="10 11" key="1">
    <citation type="submission" date="2020-02" db="EMBL/GenBank/DDBJ databases">
        <title>Pseudomonas Putida W5 Complete Genome Assembly.</title>
        <authorList>
            <person name="Yuan Z.-C."/>
            <person name="Shaw G.A."/>
            <person name="Cusano A.D."/>
            <person name="Caddey B.J."/>
            <person name="Weselowski B.J."/>
        </authorList>
    </citation>
    <scope>NUCLEOTIDE SEQUENCE [LARGE SCALE GENOMIC DNA]</scope>
    <source>
        <strain evidence="10 11">W5</strain>
    </source>
</reference>
<dbReference type="InterPro" id="IPR009022">
    <property type="entry name" value="EFG_III"/>
</dbReference>
<evidence type="ECO:0000256" key="7">
    <source>
        <dbReference type="ARBA" id="ARBA00024731"/>
    </source>
</evidence>
<dbReference type="Pfam" id="PF00679">
    <property type="entry name" value="EFG_C"/>
    <property type="match status" value="1"/>
</dbReference>
<gene>
    <name evidence="8 10" type="primary">fusA</name>
    <name evidence="10" type="ORF">C2H86_00760</name>
</gene>
<dbReference type="InterPro" id="IPR027417">
    <property type="entry name" value="P-loop_NTPase"/>
</dbReference>
<dbReference type="FunFam" id="3.40.50.300:FF:000029">
    <property type="entry name" value="Elongation factor G"/>
    <property type="match status" value="1"/>
</dbReference>
<dbReference type="SUPFAM" id="SSF52540">
    <property type="entry name" value="P-loop containing nucleoside triphosphate hydrolases"/>
    <property type="match status" value="1"/>
</dbReference>
<evidence type="ECO:0000256" key="3">
    <source>
        <dbReference type="ARBA" id="ARBA00022741"/>
    </source>
</evidence>
<proteinExistence type="inferred from homology"/>
<dbReference type="GO" id="GO:0032790">
    <property type="term" value="P:ribosome disassembly"/>
    <property type="evidence" value="ECO:0007669"/>
    <property type="project" value="TreeGrafter"/>
</dbReference>
<dbReference type="Gene3D" id="3.30.70.240">
    <property type="match status" value="1"/>
</dbReference>
<dbReference type="InterPro" id="IPR047872">
    <property type="entry name" value="EFG_IV"/>
</dbReference>
<dbReference type="Pfam" id="PF03144">
    <property type="entry name" value="GTP_EFTU_D2"/>
    <property type="match status" value="1"/>
</dbReference>
<accession>A0A6I6XC16</accession>
<dbReference type="SMART" id="SM00838">
    <property type="entry name" value="EFG_C"/>
    <property type="match status" value="1"/>
</dbReference>
<dbReference type="InterPro" id="IPR009000">
    <property type="entry name" value="Transl_B-barrel_sf"/>
</dbReference>
<dbReference type="InterPro" id="IPR020568">
    <property type="entry name" value="Ribosomal_Su5_D2-typ_SF"/>
</dbReference>
<dbReference type="FunFam" id="3.30.70.870:FF:000001">
    <property type="entry name" value="Elongation factor G"/>
    <property type="match status" value="1"/>
</dbReference>
<dbReference type="EMBL" id="CP026115">
    <property type="protein sequence ID" value="QHG63025.1"/>
    <property type="molecule type" value="Genomic_DNA"/>
</dbReference>
<feature type="domain" description="Tr-type G" evidence="9">
    <location>
        <begin position="8"/>
        <end position="290"/>
    </location>
</feature>
<dbReference type="CDD" id="cd03713">
    <property type="entry name" value="EFG_mtEFG_C"/>
    <property type="match status" value="1"/>
</dbReference>
<comment type="subcellular location">
    <subcellularLocation>
        <location evidence="8">Cytoplasm</location>
    </subcellularLocation>
</comment>
<feature type="binding site" evidence="8">
    <location>
        <begin position="17"/>
        <end position="24"/>
    </location>
    <ligand>
        <name>GTP</name>
        <dbReference type="ChEBI" id="CHEBI:37565"/>
    </ligand>
</feature>
<dbReference type="GO" id="GO:0003924">
    <property type="term" value="F:GTPase activity"/>
    <property type="evidence" value="ECO:0007669"/>
    <property type="project" value="InterPro"/>
</dbReference>
<dbReference type="GO" id="GO:0005525">
    <property type="term" value="F:GTP binding"/>
    <property type="evidence" value="ECO:0007669"/>
    <property type="project" value="UniProtKB-UniRule"/>
</dbReference>
<dbReference type="RefSeq" id="WP_159408681.1">
    <property type="nucleotide sequence ID" value="NZ_CP026115.2"/>
</dbReference>
<sequence>MARTTAINRYRNIGICAHVDAGKTTTTERILFYTGLSHKMGEVHDGAATTDWMVQEQERGITITSAAVTTFWKGSRGQYDNYRVNVIDTPGHVDFTIEVERSLRVLDGAVVVFCGTSGVEPQSETVWRQANKYGVPRVVYVNKMDRAGANFLRVIGQIKNRLGHTPVPVQLAIGAEDDFQGQVDLIKMKAIYWNDDDKGTTYREEEIPAELVDLANEWRSNMVEAAAEANEELMNKYLEEGDLSVEDIKAGLRARTLASEIVPAVCGSSFKNKGVPLVLDAVIDFLPAPTEIPAIKGIHPDLIDVPKDEVTAEQYDERPADDNEPFSALAFKIATDPFVGTLTFVRVYSGFLTSGDSVINSVKGKKERVGRMVQMHANQREEIKEVRAGDIAALIGMKDVTTGDTLCNADKPIILERMDFPEPVISLSVEPKTKADQEKMGIALGKLAQEDPSFRVKTDEETGQTIISGMGELHLDILVDRMKREFNVECNVGKPQVSYREKITKSNVEIEGKFVRQSGGRGQFGHCWIRFSEPDVDEKGNITEGLVFTNEVVGGVIPKEFIAPIQKGIEEQMKNGVVAGYPLLGLKATVFDGSYHDVDSNEMAFKIAASMATKQLAQKGGGVVLEPIMKVEVVTPEDYLGDVMGDLSRRRGMIQGNEDSVSGKVITAEVPLGEMFGYATDVRSMSQGRASYSMEFSKYAEAPSNIVEALIKKQG</sequence>
<dbReference type="InterPro" id="IPR000795">
    <property type="entry name" value="T_Tr_GTP-bd_dom"/>
</dbReference>
<dbReference type="CDD" id="cd01886">
    <property type="entry name" value="EF-G"/>
    <property type="match status" value="1"/>
</dbReference>
<dbReference type="InterPro" id="IPR004161">
    <property type="entry name" value="EFTu-like_2"/>
</dbReference>
<dbReference type="Gene3D" id="2.40.30.10">
    <property type="entry name" value="Translation factors"/>
    <property type="match status" value="1"/>
</dbReference>
<dbReference type="InterPro" id="IPR031157">
    <property type="entry name" value="G_TR_CS"/>
</dbReference>
<dbReference type="PANTHER" id="PTHR43261:SF1">
    <property type="entry name" value="RIBOSOME-RELEASING FACTOR 2, MITOCHONDRIAL"/>
    <property type="match status" value="1"/>
</dbReference>
<keyword evidence="8" id="KW-0963">Cytoplasm</keyword>
<dbReference type="Gene3D" id="3.30.70.870">
    <property type="entry name" value="Elongation Factor G (Translational Gtpase), domain 3"/>
    <property type="match status" value="1"/>
</dbReference>
<dbReference type="Proteomes" id="UP000464480">
    <property type="component" value="Chromosome"/>
</dbReference>
<dbReference type="CDD" id="cd01434">
    <property type="entry name" value="EFG_mtEFG1_IV"/>
    <property type="match status" value="1"/>
</dbReference>
<evidence type="ECO:0000259" key="9">
    <source>
        <dbReference type="PROSITE" id="PS51722"/>
    </source>
</evidence>
<dbReference type="SUPFAM" id="SSF54980">
    <property type="entry name" value="EF-G C-terminal domain-like"/>
    <property type="match status" value="2"/>
</dbReference>
<dbReference type="Gene3D" id="3.30.230.10">
    <property type="match status" value="1"/>
</dbReference>
<dbReference type="PRINTS" id="PR00315">
    <property type="entry name" value="ELONGATNFCT"/>
</dbReference>
<dbReference type="AlphaFoldDB" id="A0A6I6XC16"/>
<dbReference type="SUPFAM" id="SSF54211">
    <property type="entry name" value="Ribosomal protein S5 domain 2-like"/>
    <property type="match status" value="1"/>
</dbReference>
<dbReference type="CDD" id="cd04088">
    <property type="entry name" value="EFG_mtEFG_II"/>
    <property type="match status" value="1"/>
</dbReference>
<evidence type="ECO:0000313" key="10">
    <source>
        <dbReference type="EMBL" id="QHG63025.1"/>
    </source>
</evidence>
<feature type="binding site" evidence="8">
    <location>
        <begin position="142"/>
        <end position="145"/>
    </location>
    <ligand>
        <name>GTP</name>
        <dbReference type="ChEBI" id="CHEBI:37565"/>
    </ligand>
</feature>
<dbReference type="FunFam" id="3.30.70.240:FF:000001">
    <property type="entry name" value="Elongation factor G"/>
    <property type="match status" value="1"/>
</dbReference>
<keyword evidence="5 8" id="KW-0648">Protein biosynthesis</keyword>
<name>A0A6I6XC16_PSEPU</name>
<evidence type="ECO:0000313" key="11">
    <source>
        <dbReference type="Proteomes" id="UP000464480"/>
    </source>
</evidence>
<keyword evidence="4 8" id="KW-0251">Elongation factor</keyword>
<evidence type="ECO:0000256" key="6">
    <source>
        <dbReference type="ARBA" id="ARBA00023134"/>
    </source>
</evidence>
<dbReference type="InterPro" id="IPR014721">
    <property type="entry name" value="Ribsml_uS5_D2-typ_fold_subgr"/>
</dbReference>
<dbReference type="SMART" id="SM00889">
    <property type="entry name" value="EFG_IV"/>
    <property type="match status" value="1"/>
</dbReference>
<dbReference type="FunFam" id="2.40.30.10:FF:000006">
    <property type="entry name" value="Elongation factor G"/>
    <property type="match status" value="1"/>
</dbReference>
<dbReference type="CDD" id="cd16262">
    <property type="entry name" value="EFG_III"/>
    <property type="match status" value="1"/>
</dbReference>
<organism evidence="10 11">
    <name type="scientific">Pseudomonas putida</name>
    <name type="common">Arthrobacter siderocapsulatus</name>
    <dbReference type="NCBI Taxonomy" id="303"/>
    <lineage>
        <taxon>Bacteria</taxon>
        <taxon>Pseudomonadati</taxon>
        <taxon>Pseudomonadota</taxon>
        <taxon>Gammaproteobacteria</taxon>
        <taxon>Pseudomonadales</taxon>
        <taxon>Pseudomonadaceae</taxon>
        <taxon>Pseudomonas</taxon>
    </lineage>
</organism>
<dbReference type="InterPro" id="IPR035647">
    <property type="entry name" value="EFG_III/V"/>
</dbReference>
<dbReference type="NCBIfam" id="TIGR00231">
    <property type="entry name" value="small_GTP"/>
    <property type="match status" value="1"/>
</dbReference>
<dbReference type="PROSITE" id="PS51722">
    <property type="entry name" value="G_TR_2"/>
    <property type="match status" value="1"/>
</dbReference>
<dbReference type="Pfam" id="PF14492">
    <property type="entry name" value="EFG_III"/>
    <property type="match status" value="1"/>
</dbReference>
<dbReference type="NCBIfam" id="TIGR00484">
    <property type="entry name" value="EF-G"/>
    <property type="match status" value="1"/>
</dbReference>
<evidence type="ECO:0000256" key="4">
    <source>
        <dbReference type="ARBA" id="ARBA00022768"/>
    </source>
</evidence>
<evidence type="ECO:0000256" key="1">
    <source>
        <dbReference type="ARBA" id="ARBA00005870"/>
    </source>
</evidence>
<dbReference type="InterPro" id="IPR000640">
    <property type="entry name" value="EFG_V-like"/>
</dbReference>
<dbReference type="FunFam" id="3.30.230.10:FF:000003">
    <property type="entry name" value="Elongation factor G"/>
    <property type="match status" value="1"/>
</dbReference>
<dbReference type="Pfam" id="PF03764">
    <property type="entry name" value="EFG_IV"/>
    <property type="match status" value="1"/>
</dbReference>
<protein>
    <recommendedName>
        <fullName evidence="2 8">Elongation factor G</fullName>
        <shortName evidence="8">EF-G</shortName>
    </recommendedName>
</protein>
<evidence type="ECO:0000256" key="8">
    <source>
        <dbReference type="HAMAP-Rule" id="MF_00054"/>
    </source>
</evidence>
<keyword evidence="6 8" id="KW-0342">GTP-binding</keyword>
<comment type="function">
    <text evidence="7 8">Catalyzes the GTP-dependent ribosomal translocation step during translation elongation. During this step, the ribosome changes from the pre-translocational (PRE) to the post-translocational (POST) state as the newly formed A-site-bound peptidyl-tRNA and P-site-bound deacylated tRNA move to the P and E sites, respectively. Catalyzes the coordinated movement of the two tRNA molecules, the mRNA and conformational changes in the ribosome.</text>
</comment>
<dbReference type="GO" id="GO:0005737">
    <property type="term" value="C:cytoplasm"/>
    <property type="evidence" value="ECO:0007669"/>
    <property type="project" value="UniProtKB-SubCell"/>
</dbReference>
<keyword evidence="3 8" id="KW-0547">Nucleotide-binding</keyword>
<dbReference type="InterPro" id="IPR041095">
    <property type="entry name" value="EFG_II"/>
</dbReference>
<evidence type="ECO:0000256" key="2">
    <source>
        <dbReference type="ARBA" id="ARBA00017872"/>
    </source>
</evidence>